<evidence type="ECO:0000313" key="2">
    <source>
        <dbReference type="EMBL" id="PON87024.1"/>
    </source>
</evidence>
<proteinExistence type="predicted"/>
<protein>
    <submittedName>
        <fullName evidence="2">F-box associated domain</fullName>
    </submittedName>
</protein>
<accession>A0A2P5EN93</accession>
<reference evidence="3" key="1">
    <citation type="submission" date="2016-06" db="EMBL/GenBank/DDBJ databases">
        <title>Parallel loss of symbiosis genes in relatives of nitrogen-fixing non-legume Parasponia.</title>
        <authorList>
            <person name="Van Velzen R."/>
            <person name="Holmer R."/>
            <person name="Bu F."/>
            <person name="Rutten L."/>
            <person name="Van Zeijl A."/>
            <person name="Liu W."/>
            <person name="Santuari L."/>
            <person name="Cao Q."/>
            <person name="Sharma T."/>
            <person name="Shen D."/>
            <person name="Roswanjaya Y."/>
            <person name="Wardhani T."/>
            <person name="Kalhor M.S."/>
            <person name="Jansen J."/>
            <person name="Van den Hoogen J."/>
            <person name="Gungor B."/>
            <person name="Hartog M."/>
            <person name="Hontelez J."/>
            <person name="Verver J."/>
            <person name="Yang W.-C."/>
            <person name="Schijlen E."/>
            <person name="Repin R."/>
            <person name="Schilthuizen M."/>
            <person name="Schranz E."/>
            <person name="Heidstra R."/>
            <person name="Miyata K."/>
            <person name="Fedorova E."/>
            <person name="Kohlen W."/>
            <person name="Bisseling T."/>
            <person name="Smit S."/>
            <person name="Geurts R."/>
        </authorList>
    </citation>
    <scope>NUCLEOTIDE SEQUENCE [LARGE SCALE GENOMIC DNA]</scope>
    <source>
        <strain evidence="3">cv. RG33-2</strain>
    </source>
</reference>
<dbReference type="PANTHER" id="PTHR31111">
    <property type="entry name" value="BNAA05G37150D PROTEIN-RELATED"/>
    <property type="match status" value="1"/>
</dbReference>
<dbReference type="AlphaFoldDB" id="A0A2P5EN93"/>
<dbReference type="InterPro" id="IPR017451">
    <property type="entry name" value="F-box-assoc_interact_dom"/>
</dbReference>
<comment type="caution">
    <text evidence="2">The sequence shown here is derived from an EMBL/GenBank/DDBJ whole genome shotgun (WGS) entry which is preliminary data.</text>
</comment>
<dbReference type="PANTHER" id="PTHR31111:SF136">
    <property type="entry name" value="F-BOX ASSOCIATED DOMAIN-CONTAINING PROTEIN"/>
    <property type="match status" value="1"/>
</dbReference>
<keyword evidence="3" id="KW-1185">Reference proteome</keyword>
<feature type="domain" description="F-box associated beta-propeller type 3" evidence="1">
    <location>
        <begin position="42"/>
        <end position="176"/>
    </location>
</feature>
<dbReference type="InParanoid" id="A0A2P5EN93"/>
<name>A0A2P5EN93_TREOI</name>
<evidence type="ECO:0000313" key="3">
    <source>
        <dbReference type="Proteomes" id="UP000237000"/>
    </source>
</evidence>
<gene>
    <name evidence="2" type="ORF">TorRG33x02_171370</name>
</gene>
<dbReference type="Pfam" id="PF08268">
    <property type="entry name" value="FBA_3"/>
    <property type="match status" value="1"/>
</dbReference>
<organism evidence="2 3">
    <name type="scientific">Trema orientale</name>
    <name type="common">Charcoal tree</name>
    <name type="synonym">Celtis orientalis</name>
    <dbReference type="NCBI Taxonomy" id="63057"/>
    <lineage>
        <taxon>Eukaryota</taxon>
        <taxon>Viridiplantae</taxon>
        <taxon>Streptophyta</taxon>
        <taxon>Embryophyta</taxon>
        <taxon>Tracheophyta</taxon>
        <taxon>Spermatophyta</taxon>
        <taxon>Magnoliopsida</taxon>
        <taxon>eudicotyledons</taxon>
        <taxon>Gunneridae</taxon>
        <taxon>Pentapetalae</taxon>
        <taxon>rosids</taxon>
        <taxon>fabids</taxon>
        <taxon>Rosales</taxon>
        <taxon>Cannabaceae</taxon>
        <taxon>Trema</taxon>
    </lineage>
</organism>
<dbReference type="InterPro" id="IPR013187">
    <property type="entry name" value="F-box-assoc_dom_typ3"/>
</dbReference>
<sequence length="255" mass="28879">MASFTCFTAVRNDPILREFKLLRTKHLPHDFYVPLGSHVSLFAGCGFGYDPKANVYKHVIIFGSDDFRFPVALVCTMGTRDSVRLIKISVECNSCCPDSKGVYLKGAYYWWNGTSLVDSILCFDMSEEKFHGIPLPDELIRKSKRLEVWNESLILFLALKCSCSSSTFEMWVMVDDSAGVKGSTYWRKHLTTGPLFCIYFPLAFWKDDELLLETRDGRIVSYNLYTQKLRNVPLPGALYPGLTSASLCLKSLVSV</sequence>
<evidence type="ECO:0000259" key="1">
    <source>
        <dbReference type="Pfam" id="PF08268"/>
    </source>
</evidence>
<dbReference type="OrthoDB" id="1163677at2759"/>
<dbReference type="EMBL" id="JXTC01000122">
    <property type="protein sequence ID" value="PON87024.1"/>
    <property type="molecule type" value="Genomic_DNA"/>
</dbReference>
<dbReference type="NCBIfam" id="TIGR01640">
    <property type="entry name" value="F_box_assoc_1"/>
    <property type="match status" value="1"/>
</dbReference>
<dbReference type="Proteomes" id="UP000237000">
    <property type="component" value="Unassembled WGS sequence"/>
</dbReference>